<feature type="transmembrane region" description="Helical" evidence="5">
    <location>
        <begin position="288"/>
        <end position="308"/>
    </location>
</feature>
<proteinExistence type="predicted"/>
<dbReference type="eggNOG" id="KOG1441">
    <property type="taxonomic scope" value="Eukaryota"/>
</dbReference>
<dbReference type="InterPro" id="IPR004853">
    <property type="entry name" value="Sugar_P_trans_dom"/>
</dbReference>
<keyword evidence="4 5" id="KW-0472">Membrane</keyword>
<evidence type="ECO:0000313" key="7">
    <source>
        <dbReference type="EMBL" id="EEH55323.1"/>
    </source>
</evidence>
<feature type="transmembrane region" description="Helical" evidence="5">
    <location>
        <begin position="143"/>
        <end position="163"/>
    </location>
</feature>
<evidence type="ECO:0000313" key="8">
    <source>
        <dbReference type="Proteomes" id="UP000001876"/>
    </source>
</evidence>
<dbReference type="OMA" id="PCVRQNF"/>
<dbReference type="KEGG" id="mpp:MICPUCDRAFT_27793"/>
<sequence>MHAVAQSAIARPAARARASARAANATTSSHAFAAAAPARANAARARATASAARASLDARSTSSRASSFTSNASLANALASRAVKTSRGRVAVVANASAAAGNPVTAFLKKNPAAETAAYFALWYYLNIQFNIINKQIYNYFPYPWFVSAVHLAVGLLIMTFFWTTRLVKFETPDSEFMKDVTLPSFLHAFGHCLTNVSFAAVAVSFTHTIKTLEPVFSAAGTYLVSGTVYAWPVYASLIPVIGGVALASATELSFTWLGFSCAMASNVAFSARAIFSKKLMSRMSPLNLYNFVTIVSLMFCIPFVFIFEGSTIMAGIQSAVALKGQKEFIIALLKCGAFYHLYNQVAYQALGKVEPVTHAVGNVGKRIFVIGFSIIAFGNKISPQTAVGSAIAVLGAGLYSYVKNKYADQTKQIKSD</sequence>
<dbReference type="OrthoDB" id="6418713at2759"/>
<dbReference type="RefSeq" id="XP_003060554.1">
    <property type="nucleotide sequence ID" value="XM_003060508.1"/>
</dbReference>
<dbReference type="InterPro" id="IPR050186">
    <property type="entry name" value="TPT_transporter"/>
</dbReference>
<evidence type="ECO:0000256" key="2">
    <source>
        <dbReference type="ARBA" id="ARBA00022692"/>
    </source>
</evidence>
<dbReference type="GeneID" id="9685699"/>
<evidence type="ECO:0000256" key="1">
    <source>
        <dbReference type="ARBA" id="ARBA00004141"/>
    </source>
</evidence>
<feature type="transmembrane region" description="Helical" evidence="5">
    <location>
        <begin position="255"/>
        <end position="276"/>
    </location>
</feature>
<feature type="domain" description="Sugar phosphate transporter" evidence="6">
    <location>
        <begin position="116"/>
        <end position="401"/>
    </location>
</feature>
<organism evidence="8">
    <name type="scientific">Micromonas pusilla (strain CCMP1545)</name>
    <name type="common">Picoplanktonic green alga</name>
    <dbReference type="NCBI Taxonomy" id="564608"/>
    <lineage>
        <taxon>Eukaryota</taxon>
        <taxon>Viridiplantae</taxon>
        <taxon>Chlorophyta</taxon>
        <taxon>Mamiellophyceae</taxon>
        <taxon>Mamiellales</taxon>
        <taxon>Mamiellaceae</taxon>
        <taxon>Micromonas</taxon>
    </lineage>
</organism>
<accession>C1MYD4</accession>
<keyword evidence="3 5" id="KW-1133">Transmembrane helix</keyword>
<dbReference type="PANTHER" id="PTHR11132">
    <property type="entry name" value="SOLUTE CARRIER FAMILY 35"/>
    <property type="match status" value="1"/>
</dbReference>
<keyword evidence="2 5" id="KW-0812">Transmembrane</keyword>
<evidence type="ECO:0000259" key="6">
    <source>
        <dbReference type="Pfam" id="PF03151"/>
    </source>
</evidence>
<evidence type="ECO:0000256" key="4">
    <source>
        <dbReference type="ARBA" id="ARBA00023136"/>
    </source>
</evidence>
<name>C1MYD4_MICPC</name>
<dbReference type="STRING" id="564608.C1MYD4"/>
<feature type="transmembrane region" description="Helical" evidence="5">
    <location>
        <begin position="183"/>
        <end position="204"/>
    </location>
</feature>
<dbReference type="Proteomes" id="UP000001876">
    <property type="component" value="Unassembled WGS sequence"/>
</dbReference>
<keyword evidence="8" id="KW-1185">Reference proteome</keyword>
<dbReference type="GO" id="GO:0016020">
    <property type="term" value="C:membrane"/>
    <property type="evidence" value="ECO:0007669"/>
    <property type="project" value="UniProtKB-SubCell"/>
</dbReference>
<protein>
    <submittedName>
        <fullName evidence="7">Drug/Metabolite transporter superfamily</fullName>
    </submittedName>
</protein>
<gene>
    <name evidence="7" type="ORF">MICPUCDRAFT_27793</name>
</gene>
<comment type="subcellular location">
    <subcellularLocation>
        <location evidence="1">Membrane</location>
        <topology evidence="1">Multi-pass membrane protein</topology>
    </subcellularLocation>
</comment>
<evidence type="ECO:0000256" key="5">
    <source>
        <dbReference type="SAM" id="Phobius"/>
    </source>
</evidence>
<dbReference type="Pfam" id="PF03151">
    <property type="entry name" value="TPT"/>
    <property type="match status" value="1"/>
</dbReference>
<dbReference type="EMBL" id="GG663742">
    <property type="protein sequence ID" value="EEH55323.1"/>
    <property type="molecule type" value="Genomic_DNA"/>
</dbReference>
<dbReference type="AlphaFoldDB" id="C1MYD4"/>
<evidence type="ECO:0000256" key="3">
    <source>
        <dbReference type="ARBA" id="ARBA00022989"/>
    </source>
</evidence>
<reference evidence="7 8" key="1">
    <citation type="journal article" date="2009" name="Science">
        <title>Green evolution and dynamic adaptations revealed by genomes of the marine picoeukaryotes Micromonas.</title>
        <authorList>
            <person name="Worden A.Z."/>
            <person name="Lee J.H."/>
            <person name="Mock T."/>
            <person name="Rouze P."/>
            <person name="Simmons M.P."/>
            <person name="Aerts A.L."/>
            <person name="Allen A.E."/>
            <person name="Cuvelier M.L."/>
            <person name="Derelle E."/>
            <person name="Everett M.V."/>
            <person name="Foulon E."/>
            <person name="Grimwood J."/>
            <person name="Gundlach H."/>
            <person name="Henrissat B."/>
            <person name="Napoli C."/>
            <person name="McDonald S.M."/>
            <person name="Parker M.S."/>
            <person name="Rombauts S."/>
            <person name="Salamov A."/>
            <person name="Von Dassow P."/>
            <person name="Badger J.H."/>
            <person name="Coutinho P.M."/>
            <person name="Demir E."/>
            <person name="Dubchak I."/>
            <person name="Gentemann C."/>
            <person name="Eikrem W."/>
            <person name="Gready J.E."/>
            <person name="John U."/>
            <person name="Lanier W."/>
            <person name="Lindquist E.A."/>
            <person name="Lucas S."/>
            <person name="Mayer K.F."/>
            <person name="Moreau H."/>
            <person name="Not F."/>
            <person name="Otillar R."/>
            <person name="Panaud O."/>
            <person name="Pangilinan J."/>
            <person name="Paulsen I."/>
            <person name="Piegu B."/>
            <person name="Poliakov A."/>
            <person name="Robbens S."/>
            <person name="Schmutz J."/>
            <person name="Toulza E."/>
            <person name="Wyss T."/>
            <person name="Zelensky A."/>
            <person name="Zhou K."/>
            <person name="Armbrust E.V."/>
            <person name="Bhattacharya D."/>
            <person name="Goodenough U.W."/>
            <person name="Van de Peer Y."/>
            <person name="Grigoriev I.V."/>
        </authorList>
    </citation>
    <scope>NUCLEOTIDE SEQUENCE [LARGE SCALE GENOMIC DNA]</scope>
    <source>
        <strain evidence="7 8">CCMP1545</strain>
    </source>
</reference>